<protein>
    <submittedName>
        <fullName evidence="2">Uncharacterized protein</fullName>
    </submittedName>
</protein>
<feature type="transmembrane region" description="Helical" evidence="1">
    <location>
        <begin position="90"/>
        <end position="114"/>
    </location>
</feature>
<keyword evidence="1" id="KW-0472">Membrane</keyword>
<comment type="caution">
    <text evidence="2">The sequence shown here is derived from an EMBL/GenBank/DDBJ whole genome shotgun (WGS) entry which is preliminary data.</text>
</comment>
<feature type="transmembrane region" description="Helical" evidence="1">
    <location>
        <begin position="59"/>
        <end position="84"/>
    </location>
</feature>
<gene>
    <name evidence="2" type="ORF">DAH51_13950</name>
</gene>
<feature type="transmembrane region" description="Helical" evidence="1">
    <location>
        <begin position="141"/>
        <end position="160"/>
    </location>
</feature>
<dbReference type="EMBL" id="QRAL01000014">
    <property type="protein sequence ID" value="RSU56120.1"/>
    <property type="molecule type" value="Genomic_DNA"/>
</dbReference>
<evidence type="ECO:0000313" key="3">
    <source>
        <dbReference type="Proteomes" id="UP000287401"/>
    </source>
</evidence>
<dbReference type="Proteomes" id="UP000287401">
    <property type="component" value="Unassembled WGS sequence"/>
</dbReference>
<dbReference type="AlphaFoldDB" id="A0A430BU32"/>
<proteinExistence type="predicted"/>
<organism evidence="2 3">
    <name type="scientific">Sphingobium yanoikuyae</name>
    <name type="common">Sphingomonas yanoikuyae</name>
    <dbReference type="NCBI Taxonomy" id="13690"/>
    <lineage>
        <taxon>Bacteria</taxon>
        <taxon>Pseudomonadati</taxon>
        <taxon>Pseudomonadota</taxon>
        <taxon>Alphaproteobacteria</taxon>
        <taxon>Sphingomonadales</taxon>
        <taxon>Sphingomonadaceae</taxon>
        <taxon>Sphingobium</taxon>
    </lineage>
</organism>
<reference evidence="2 3" key="1">
    <citation type="submission" date="2018-07" db="EMBL/GenBank/DDBJ databases">
        <title>Genomic and Epidemiologic Investigation of an Indolent Hospital Outbreak.</title>
        <authorList>
            <person name="Johnson R.C."/>
            <person name="Deming C."/>
            <person name="Conlan S."/>
            <person name="Zellmer C.J."/>
            <person name="Michelin A.V."/>
            <person name="Lee-Lin S."/>
            <person name="Thomas P.J."/>
            <person name="Park M."/>
            <person name="Weingarten R.A."/>
            <person name="Less J."/>
            <person name="Dekker J.P."/>
            <person name="Frank K.M."/>
            <person name="Musser K.A."/>
            <person name="Mcquiston J.R."/>
            <person name="Henderson D.K."/>
            <person name="Lau A.F."/>
            <person name="Palmore T.N."/>
            <person name="Segre J.A."/>
        </authorList>
    </citation>
    <scope>NUCLEOTIDE SEQUENCE [LARGE SCALE GENOMIC DNA]</scope>
    <source>
        <strain evidence="2 3">SK-NIH.Env6_1116</strain>
    </source>
</reference>
<evidence type="ECO:0000313" key="2">
    <source>
        <dbReference type="EMBL" id="RSU56120.1"/>
    </source>
</evidence>
<keyword evidence="1" id="KW-1133">Transmembrane helix</keyword>
<sequence>MAIKRLHDRSYRAQDGYIHVLLPGDADAVRLSPRAWERLCAEYDDSLAPARRLMRWGMVLTIPASLILLSIVSVSPAVTAFVQWIESFPYGNYVTVLTILAGPPLALLGVHWWLTRRAAATVEARLATYERVAPPDSPRPILIQTYEIIAMVLLGPGILIRMAGTCFPDMWRNTPFSGSHLGLFDAVAIGTTLVVASYRWRRSRRGSAAATS</sequence>
<accession>A0A430BU32</accession>
<name>A0A430BU32_SPHYA</name>
<feature type="transmembrane region" description="Helical" evidence="1">
    <location>
        <begin position="180"/>
        <end position="198"/>
    </location>
</feature>
<evidence type="ECO:0000256" key="1">
    <source>
        <dbReference type="SAM" id="Phobius"/>
    </source>
</evidence>
<keyword evidence="1" id="KW-0812">Transmembrane</keyword>